<reference evidence="1 2" key="1">
    <citation type="journal article" date="2019" name="Nat. Med.">
        <title>A library of human gut bacterial isolates paired with longitudinal multiomics data enables mechanistic microbiome research.</title>
        <authorList>
            <person name="Poyet M."/>
            <person name="Groussin M."/>
            <person name="Gibbons S.M."/>
            <person name="Avila-Pacheco J."/>
            <person name="Jiang X."/>
            <person name="Kearney S.M."/>
            <person name="Perrotta A.R."/>
            <person name="Berdy B."/>
            <person name="Zhao S."/>
            <person name="Lieberman T.D."/>
            <person name="Swanson P.K."/>
            <person name="Smith M."/>
            <person name="Roesemann S."/>
            <person name="Alexander J.E."/>
            <person name="Rich S.A."/>
            <person name="Livny J."/>
            <person name="Vlamakis H."/>
            <person name="Clish C."/>
            <person name="Bullock K."/>
            <person name="Deik A."/>
            <person name="Scott J."/>
            <person name="Pierce K.A."/>
            <person name="Xavier R.J."/>
            <person name="Alm E.J."/>
        </authorList>
    </citation>
    <scope>NUCLEOTIDE SEQUENCE [LARGE SCALE GENOMIC DNA]</scope>
    <source>
        <strain evidence="1 2">BIOML-A41</strain>
    </source>
</reference>
<evidence type="ECO:0000313" key="1">
    <source>
        <dbReference type="EMBL" id="MRY56588.1"/>
    </source>
</evidence>
<dbReference type="NCBIfam" id="TIGR04149">
    <property type="entry name" value="GG_sam_targ_CFB"/>
    <property type="match status" value="1"/>
</dbReference>
<organism evidence="1 2">
    <name type="scientific">Parabacteroides distasonis</name>
    <dbReference type="NCBI Taxonomy" id="823"/>
    <lineage>
        <taxon>Bacteria</taxon>
        <taxon>Pseudomonadati</taxon>
        <taxon>Bacteroidota</taxon>
        <taxon>Bacteroidia</taxon>
        <taxon>Bacteroidales</taxon>
        <taxon>Tannerellaceae</taxon>
        <taxon>Parabacteroides</taxon>
    </lineage>
</organism>
<dbReference type="InterPro" id="IPR026408">
    <property type="entry name" value="GG_sam_targ_CFB"/>
</dbReference>
<proteinExistence type="predicted"/>
<evidence type="ECO:0000313" key="2">
    <source>
        <dbReference type="Proteomes" id="UP000463337"/>
    </source>
</evidence>
<gene>
    <name evidence="1" type="ORF">GKD59_01365</name>
</gene>
<comment type="caution">
    <text evidence="1">The sequence shown here is derived from an EMBL/GenBank/DDBJ whole genome shotgun (WGS) entry which is preliminary data.</text>
</comment>
<protein>
    <submittedName>
        <fullName evidence="1">RSAM-modified peptide</fullName>
    </submittedName>
</protein>
<dbReference type="AlphaFoldDB" id="A0A6I2MU70"/>
<name>A0A6I2MU70_PARDI</name>
<sequence>MEKDKKQILGKLKLNKLSENSLDKRSMKVLKGGCTCGSTCSETSVSYSANQSEHY</sequence>
<accession>A0A6I2MU70</accession>
<dbReference type="RefSeq" id="WP_129984296.1">
    <property type="nucleotide sequence ID" value="NZ_JADOZF010000242.1"/>
</dbReference>
<dbReference type="Proteomes" id="UP000463337">
    <property type="component" value="Unassembled WGS sequence"/>
</dbReference>
<dbReference type="EMBL" id="WKLT01000001">
    <property type="protein sequence ID" value="MRY56588.1"/>
    <property type="molecule type" value="Genomic_DNA"/>
</dbReference>